<keyword evidence="4" id="KW-0547">Nucleotide-binding</keyword>
<dbReference type="FunCoup" id="E4WRW3">
    <property type="interactions" value="24"/>
</dbReference>
<dbReference type="InterPro" id="IPR043129">
    <property type="entry name" value="ATPase_NBD"/>
</dbReference>
<dbReference type="EC" id="2.7.1.17" evidence="4"/>
<dbReference type="InterPro" id="IPR042024">
    <property type="entry name" value="D-XK_euk"/>
</dbReference>
<keyword evidence="4" id="KW-0119">Carbohydrate metabolism</keyword>
<gene>
    <name evidence="7" type="ORF">GSOID_T00000493001</name>
</gene>
<organism evidence="7">
    <name type="scientific">Oikopleura dioica</name>
    <name type="common">Tunicate</name>
    <dbReference type="NCBI Taxonomy" id="34765"/>
    <lineage>
        <taxon>Eukaryota</taxon>
        <taxon>Metazoa</taxon>
        <taxon>Chordata</taxon>
        <taxon>Tunicata</taxon>
        <taxon>Appendicularia</taxon>
        <taxon>Copelata</taxon>
        <taxon>Oikopleuridae</taxon>
        <taxon>Oikopleura</taxon>
    </lineage>
</organism>
<dbReference type="Gene3D" id="3.30.420.40">
    <property type="match status" value="2"/>
</dbReference>
<comment type="function">
    <text evidence="4">Phosphorylates D-xylulose to produce D-xylulose 5-phosphate, a molecule that may play an important role in the regulation of glucose metabolism and lipogenesis.</text>
</comment>
<proteinExistence type="inferred from homology"/>
<dbReference type="GO" id="GO:0042732">
    <property type="term" value="P:D-xylose metabolic process"/>
    <property type="evidence" value="ECO:0007669"/>
    <property type="project" value="UniProtKB-UniRule"/>
</dbReference>
<dbReference type="Pfam" id="PF00370">
    <property type="entry name" value="FGGY_N"/>
    <property type="match status" value="1"/>
</dbReference>
<dbReference type="Pfam" id="PF02782">
    <property type="entry name" value="FGGY_C"/>
    <property type="match status" value="1"/>
</dbReference>
<evidence type="ECO:0000313" key="7">
    <source>
        <dbReference type="EMBL" id="CBY20495.1"/>
    </source>
</evidence>
<evidence type="ECO:0000259" key="6">
    <source>
        <dbReference type="Pfam" id="PF02782"/>
    </source>
</evidence>
<dbReference type="GO" id="GO:0005524">
    <property type="term" value="F:ATP binding"/>
    <property type="evidence" value="ECO:0007669"/>
    <property type="project" value="UniProtKB-KW"/>
</dbReference>
<dbReference type="GO" id="GO:0004856">
    <property type="term" value="F:D-xylulokinase activity"/>
    <property type="evidence" value="ECO:0007669"/>
    <property type="project" value="UniProtKB-UniRule"/>
</dbReference>
<reference evidence="7" key="1">
    <citation type="journal article" date="2010" name="Science">
        <title>Plasticity of animal genome architecture unmasked by rapid evolution of a pelagic tunicate.</title>
        <authorList>
            <person name="Denoeud F."/>
            <person name="Henriet S."/>
            <person name="Mungpakdee S."/>
            <person name="Aury J.M."/>
            <person name="Da Silva C."/>
            <person name="Brinkmann H."/>
            <person name="Mikhaleva J."/>
            <person name="Olsen L.C."/>
            <person name="Jubin C."/>
            <person name="Canestro C."/>
            <person name="Bouquet J.M."/>
            <person name="Danks G."/>
            <person name="Poulain J."/>
            <person name="Campsteijn C."/>
            <person name="Adamski M."/>
            <person name="Cross I."/>
            <person name="Yadetie F."/>
            <person name="Muffato M."/>
            <person name="Louis A."/>
            <person name="Butcher S."/>
            <person name="Tsagkogeorga G."/>
            <person name="Konrad A."/>
            <person name="Singh S."/>
            <person name="Jensen M.F."/>
            <person name="Cong E.H."/>
            <person name="Eikeseth-Otteraa H."/>
            <person name="Noel B."/>
            <person name="Anthouard V."/>
            <person name="Porcel B.M."/>
            <person name="Kachouri-Lafond R."/>
            <person name="Nishino A."/>
            <person name="Ugolini M."/>
            <person name="Chourrout P."/>
            <person name="Nishida H."/>
            <person name="Aasland R."/>
            <person name="Huzurbazar S."/>
            <person name="Westhof E."/>
            <person name="Delsuc F."/>
            <person name="Lehrach H."/>
            <person name="Reinhardt R."/>
            <person name="Weissenbach J."/>
            <person name="Roy S.W."/>
            <person name="Artiguenave F."/>
            <person name="Postlethwait J.H."/>
            <person name="Manak J.R."/>
            <person name="Thompson E.M."/>
            <person name="Jaillon O."/>
            <person name="Du Pasquier L."/>
            <person name="Boudinot P."/>
            <person name="Liberles D.A."/>
            <person name="Volff J.N."/>
            <person name="Philippe H."/>
            <person name="Lenhard B."/>
            <person name="Roest Crollius H."/>
            <person name="Wincker P."/>
            <person name="Chourrout D."/>
        </authorList>
    </citation>
    <scope>NUCLEOTIDE SEQUENCE [LARGE SCALE GENOMIC DNA]</scope>
</reference>
<comment type="catalytic activity">
    <reaction evidence="4">
        <text>D-xylulose + ATP = D-xylulose 5-phosphate + ADP + H(+)</text>
        <dbReference type="Rhea" id="RHEA:10964"/>
        <dbReference type="ChEBI" id="CHEBI:15378"/>
        <dbReference type="ChEBI" id="CHEBI:17140"/>
        <dbReference type="ChEBI" id="CHEBI:30616"/>
        <dbReference type="ChEBI" id="CHEBI:57737"/>
        <dbReference type="ChEBI" id="CHEBI:456216"/>
        <dbReference type="EC" id="2.7.1.17"/>
    </reaction>
</comment>
<feature type="domain" description="Carbohydrate kinase FGGY N-terminal" evidence="5">
    <location>
        <begin position="5"/>
        <end position="280"/>
    </location>
</feature>
<dbReference type="OrthoDB" id="1728974at2759"/>
<protein>
    <recommendedName>
        <fullName evidence="4">Xylulose kinase</fullName>
        <ecNumber evidence="4">2.7.1.17</ecNumber>
    </recommendedName>
</protein>
<evidence type="ECO:0000256" key="3">
    <source>
        <dbReference type="ARBA" id="ARBA00022777"/>
    </source>
</evidence>
<keyword evidence="3 4" id="KW-0418">Kinase</keyword>
<dbReference type="Proteomes" id="UP000001307">
    <property type="component" value="Unassembled WGS sequence"/>
</dbReference>
<comment type="similarity">
    <text evidence="1 4">Belongs to the FGGY kinase family.</text>
</comment>
<sequence length="464" mass="51285">MTEDIYLGLDLSTQQLKAIFIDDTLKVIDCQAVRFDDLDYETTDGYIQQGNEVGAPTLMFVEAFDVLFSKLNKDLLSRTKAISASGQQHGSVYWRESDSLKNLDPSKTLKDSLVDSFTKANSPIWMDSSTTEFCEKMEKAFGGKLALAKATGSSAYERFTIHQIAKFAAQNPEDYKNTERISLISSFAVSLFLGDYAPIDFSDGSGMNFLNISAGQKNQKNSGNRWIDEKPAKICAKLGVPKPSNTVCGTVHDYWTKRFGIGSSCQVVAATGDNPSSLAGLRLRPGDLCLSLGTSDTVMLSLDSADPQSQGHIFINPLDSEKYMGLLCYKNGSLTREAVKNKYSLSWDEFSAILTSGKSRSLNLMQINLPLAEITPSNKLGRWIYEVDDSSEFVEVERELTMEEDIVSFIEGQFLAKRFHVEKFGFQTSKMSRLIVTGGASKNKALVQTIADIFQVIKSANIIE</sequence>
<accession>E4WRW3</accession>
<evidence type="ECO:0000256" key="4">
    <source>
        <dbReference type="RuleBase" id="RU367058"/>
    </source>
</evidence>
<dbReference type="CDD" id="cd07776">
    <property type="entry name" value="ASKHA_NBD_FGGY_SpXK-like"/>
    <property type="match status" value="1"/>
</dbReference>
<keyword evidence="8" id="KW-1185">Reference proteome</keyword>
<dbReference type="InterPro" id="IPR018484">
    <property type="entry name" value="FGGY_N"/>
</dbReference>
<keyword evidence="2 4" id="KW-0808">Transferase</keyword>
<dbReference type="InParanoid" id="E4WRW3"/>
<evidence type="ECO:0000259" key="5">
    <source>
        <dbReference type="Pfam" id="PF00370"/>
    </source>
</evidence>
<name>E4WRW3_OIKDI</name>
<dbReference type="EMBL" id="FN653015">
    <property type="protein sequence ID" value="CBY20495.1"/>
    <property type="molecule type" value="Genomic_DNA"/>
</dbReference>
<dbReference type="InterPro" id="IPR018485">
    <property type="entry name" value="FGGY_C"/>
</dbReference>
<feature type="domain" description="Carbohydrate kinase FGGY C-terminal" evidence="6">
    <location>
        <begin position="290"/>
        <end position="455"/>
    </location>
</feature>
<dbReference type="SUPFAM" id="SSF53067">
    <property type="entry name" value="Actin-like ATPase domain"/>
    <property type="match status" value="2"/>
</dbReference>
<dbReference type="PANTHER" id="PTHR10196:SF57">
    <property type="entry name" value="XYLULOSE KINASE"/>
    <property type="match status" value="1"/>
</dbReference>
<keyword evidence="4" id="KW-0859">Xylose metabolism</keyword>
<dbReference type="AlphaFoldDB" id="E4WRW3"/>
<dbReference type="GO" id="GO:0005829">
    <property type="term" value="C:cytosol"/>
    <property type="evidence" value="ECO:0007669"/>
    <property type="project" value="TreeGrafter"/>
</dbReference>
<dbReference type="PANTHER" id="PTHR10196">
    <property type="entry name" value="SUGAR KINASE"/>
    <property type="match status" value="1"/>
</dbReference>
<keyword evidence="4" id="KW-0067">ATP-binding</keyword>
<dbReference type="GO" id="GO:0005997">
    <property type="term" value="P:xylulose metabolic process"/>
    <property type="evidence" value="ECO:0007669"/>
    <property type="project" value="UniProtKB-UniRule"/>
</dbReference>
<evidence type="ECO:0000256" key="1">
    <source>
        <dbReference type="ARBA" id="ARBA00009156"/>
    </source>
</evidence>
<evidence type="ECO:0000256" key="2">
    <source>
        <dbReference type="ARBA" id="ARBA00022679"/>
    </source>
</evidence>
<evidence type="ECO:0000313" key="8">
    <source>
        <dbReference type="Proteomes" id="UP000001307"/>
    </source>
</evidence>